<keyword evidence="9 12" id="KW-0472">Membrane</keyword>
<dbReference type="InterPro" id="IPR007130">
    <property type="entry name" value="DAGAT"/>
</dbReference>
<keyword evidence="10" id="KW-0012">Acyltransferase</keyword>
<dbReference type="Proteomes" id="UP001642484">
    <property type="component" value="Unassembled WGS sequence"/>
</dbReference>
<evidence type="ECO:0000256" key="12">
    <source>
        <dbReference type="SAM" id="Phobius"/>
    </source>
</evidence>
<keyword evidence="6" id="KW-0256">Endoplasmic reticulum</keyword>
<evidence type="ECO:0000256" key="6">
    <source>
        <dbReference type="ARBA" id="ARBA00022824"/>
    </source>
</evidence>
<feature type="transmembrane region" description="Helical" evidence="12">
    <location>
        <begin position="146"/>
        <end position="169"/>
    </location>
</feature>
<comment type="subcellular location">
    <subcellularLocation>
        <location evidence="1">Endoplasmic reticulum membrane</location>
        <topology evidence="1">Multi-pass membrane protein</topology>
    </subcellularLocation>
</comment>
<evidence type="ECO:0000256" key="2">
    <source>
        <dbReference type="ARBA" id="ARBA00005420"/>
    </source>
</evidence>
<keyword evidence="14" id="KW-1185">Reference proteome</keyword>
<keyword evidence="8" id="KW-0443">Lipid metabolism</keyword>
<proteinExistence type="inferred from homology"/>
<evidence type="ECO:0000256" key="7">
    <source>
        <dbReference type="ARBA" id="ARBA00022989"/>
    </source>
</evidence>
<evidence type="ECO:0000256" key="11">
    <source>
        <dbReference type="SAM" id="MobiDB-lite"/>
    </source>
</evidence>
<sequence>MEVSRSPSPCTPKRAPRQLPRMESAEKLEDPNKSRHRFEPMPRIIGSPQPQAVTQHMEEINSAADRLGLRWFLQKPLVDADEVLDLRGLVDWKEPGLAFTAPDDLYELPFEERRKTIKQLTKATGPEGFPPRSLTAQASMSWSEELFVMAVFFVIMGGPLFMFFGGVAVLLLGTWPMRAAFAVLSAFLALHPLPGRAFNKMLHTSNFTKLLFKYFSYRFVWCDDFSDVAFQTKPWIGTGPPHGVFPLANLLSIPAINDFLGCPFVGAAASVVFVTPWLRYMTLYGVVPVDRKSIEKAMAQGHCVGIVPDGVAGIFKTNGHKELLAMKDRKGIARLALRTGMPIMPAYSFGNTTAFSCWYDSFGILESISRKAQASMFLFWGRFGLPIPRRTQVTMAFGRAIEVSKVENPTEEQIDEVHQKFLQATKQMPLAHPLGAALLPCMAHQQICAANPARFDADQSLYRHSSDEKYWAQIRYAQQLLSRSIGTELALAEASRQQVLEPLFREILDAQEADRMSAITMLSVLNELVSRWDDEQHRLRAASPAPVTPPKNAGKRARPHGSPGSEDRESADELMGDTEAMAQMTLASPANPGTPPQTPQRPQRRFRGGAVSASPCRDFGFVPCTPDRAPRRGFVAQTPEAPQRRSSIWLSPAVTGKDEEDWTKGRKKLRLPPFPPSTADVVR</sequence>
<evidence type="ECO:0000256" key="10">
    <source>
        <dbReference type="ARBA" id="ARBA00023315"/>
    </source>
</evidence>
<evidence type="ECO:0000313" key="13">
    <source>
        <dbReference type="EMBL" id="CAK9096267.1"/>
    </source>
</evidence>
<feature type="region of interest" description="Disordered" evidence="11">
    <location>
        <begin position="540"/>
        <end position="573"/>
    </location>
</feature>
<evidence type="ECO:0000256" key="1">
    <source>
        <dbReference type="ARBA" id="ARBA00004477"/>
    </source>
</evidence>
<evidence type="ECO:0000256" key="9">
    <source>
        <dbReference type="ARBA" id="ARBA00023136"/>
    </source>
</evidence>
<evidence type="ECO:0000256" key="8">
    <source>
        <dbReference type="ARBA" id="ARBA00023098"/>
    </source>
</evidence>
<dbReference type="PANTHER" id="PTHR12317">
    <property type="entry name" value="DIACYLGLYCEROL O-ACYLTRANSFERASE"/>
    <property type="match status" value="1"/>
</dbReference>
<evidence type="ECO:0000256" key="4">
    <source>
        <dbReference type="ARBA" id="ARBA00022679"/>
    </source>
</evidence>
<feature type="compositionally biased region" description="Basic and acidic residues" evidence="11">
    <location>
        <begin position="23"/>
        <end position="40"/>
    </location>
</feature>
<feature type="transmembrane region" description="Helical" evidence="12">
    <location>
        <begin position="175"/>
        <end position="193"/>
    </location>
</feature>
<dbReference type="Pfam" id="PF03982">
    <property type="entry name" value="DAGAT"/>
    <property type="match status" value="1"/>
</dbReference>
<dbReference type="PANTHER" id="PTHR12317:SF63">
    <property type="entry name" value="DIACYLGLYCEROL O-ACYLTRANSFERASE 2"/>
    <property type="match status" value="1"/>
</dbReference>
<gene>
    <name evidence="13" type="ORF">CCMP2556_LOCUS45782</name>
</gene>
<keyword evidence="3" id="KW-0444">Lipid biosynthesis</keyword>
<feature type="region of interest" description="Disordered" evidence="11">
    <location>
        <begin position="586"/>
        <end position="683"/>
    </location>
</feature>
<keyword evidence="4" id="KW-0808">Transferase</keyword>
<name>A0ABP0R6S8_9DINO</name>
<feature type="region of interest" description="Disordered" evidence="11">
    <location>
        <begin position="1"/>
        <end position="47"/>
    </location>
</feature>
<accession>A0ABP0R6S8</accession>
<protein>
    <recommendedName>
        <fullName evidence="15">Acyltransferase</fullName>
    </recommendedName>
</protein>
<dbReference type="EMBL" id="CAXAMN010025583">
    <property type="protein sequence ID" value="CAK9096267.1"/>
    <property type="molecule type" value="Genomic_DNA"/>
</dbReference>
<keyword evidence="5 12" id="KW-0812">Transmembrane</keyword>
<organism evidence="13 14">
    <name type="scientific">Durusdinium trenchii</name>
    <dbReference type="NCBI Taxonomy" id="1381693"/>
    <lineage>
        <taxon>Eukaryota</taxon>
        <taxon>Sar</taxon>
        <taxon>Alveolata</taxon>
        <taxon>Dinophyceae</taxon>
        <taxon>Suessiales</taxon>
        <taxon>Symbiodiniaceae</taxon>
        <taxon>Durusdinium</taxon>
    </lineage>
</organism>
<comment type="caution">
    <text evidence="13">The sequence shown here is derived from an EMBL/GenBank/DDBJ whole genome shotgun (WGS) entry which is preliminary data.</text>
</comment>
<evidence type="ECO:0000256" key="5">
    <source>
        <dbReference type="ARBA" id="ARBA00022692"/>
    </source>
</evidence>
<comment type="similarity">
    <text evidence="2">Belongs to the diacylglycerol acyltransferase family.</text>
</comment>
<keyword evidence="7 12" id="KW-1133">Transmembrane helix</keyword>
<reference evidence="13 14" key="1">
    <citation type="submission" date="2024-02" db="EMBL/GenBank/DDBJ databases">
        <authorList>
            <person name="Chen Y."/>
            <person name="Shah S."/>
            <person name="Dougan E. K."/>
            <person name="Thang M."/>
            <person name="Chan C."/>
        </authorList>
    </citation>
    <scope>NUCLEOTIDE SEQUENCE [LARGE SCALE GENOMIC DNA]</scope>
</reference>
<evidence type="ECO:0008006" key="15">
    <source>
        <dbReference type="Google" id="ProtNLM"/>
    </source>
</evidence>
<evidence type="ECO:0000256" key="3">
    <source>
        <dbReference type="ARBA" id="ARBA00022516"/>
    </source>
</evidence>
<evidence type="ECO:0000313" key="14">
    <source>
        <dbReference type="Proteomes" id="UP001642484"/>
    </source>
</evidence>